<evidence type="ECO:0000256" key="1">
    <source>
        <dbReference type="SAM" id="Phobius"/>
    </source>
</evidence>
<dbReference type="Proteomes" id="UP000199705">
    <property type="component" value="Unassembled WGS sequence"/>
</dbReference>
<keyword evidence="1" id="KW-0472">Membrane</keyword>
<keyword evidence="3" id="KW-1185">Reference proteome</keyword>
<accession>A0A1G8FQL6</accession>
<dbReference type="AlphaFoldDB" id="A0A1G8FQL6"/>
<proteinExistence type="predicted"/>
<dbReference type="InterPro" id="IPR011990">
    <property type="entry name" value="TPR-like_helical_dom_sf"/>
</dbReference>
<keyword evidence="1" id="KW-1133">Transmembrane helix</keyword>
<keyword evidence="1" id="KW-0812">Transmembrane</keyword>
<dbReference type="Pfam" id="PF19867">
    <property type="entry name" value="DUF6340"/>
    <property type="match status" value="1"/>
</dbReference>
<evidence type="ECO:0000313" key="2">
    <source>
        <dbReference type="EMBL" id="SDH84399.1"/>
    </source>
</evidence>
<dbReference type="SUPFAM" id="SSF48452">
    <property type="entry name" value="TPR-like"/>
    <property type="match status" value="1"/>
</dbReference>
<evidence type="ECO:0000313" key="3">
    <source>
        <dbReference type="Proteomes" id="UP000199705"/>
    </source>
</evidence>
<dbReference type="STRING" id="551996.SAMN05192573_11331"/>
<sequence>MKALVCFDTKMTGYFIKLSCLCYTFPRYLIFNKVKLFRLTCILFAACFLAACSVPQYVNVPVDYAPKLNFNRAKTTIVVINHYMPDSTRNRNKRVLTTFKAAAYTAINHAAVQLHALPGVKVVQLVDSVNFTANTDSVKFLAKKYNASYVLAFEDFKGETKLEQDYYNGVPSVYRVSVVKTSFTLYEANGIYFKKLNGEAEINDNNPYGNASSLLAHGGPLFDAIRNSALDALKDYLPYTDYHDRPLYTNGDQLSSSVELIKAGKFDKAFQLLNPLIDGPDLKLASRAAYNLAVVYEAQGDIEAALEVAKISNQKQPNDFAKAIIVDLMKE</sequence>
<feature type="transmembrane region" description="Helical" evidence="1">
    <location>
        <begin position="36"/>
        <end position="58"/>
    </location>
</feature>
<organism evidence="2 3">
    <name type="scientific">Mucilaginibacter gossypii</name>
    <dbReference type="NCBI Taxonomy" id="551996"/>
    <lineage>
        <taxon>Bacteria</taxon>
        <taxon>Pseudomonadati</taxon>
        <taxon>Bacteroidota</taxon>
        <taxon>Sphingobacteriia</taxon>
        <taxon>Sphingobacteriales</taxon>
        <taxon>Sphingobacteriaceae</taxon>
        <taxon>Mucilaginibacter</taxon>
    </lineage>
</organism>
<reference evidence="3" key="1">
    <citation type="submission" date="2016-10" db="EMBL/GenBank/DDBJ databases">
        <authorList>
            <person name="Varghese N."/>
            <person name="Submissions S."/>
        </authorList>
    </citation>
    <scope>NUCLEOTIDE SEQUENCE [LARGE SCALE GENOMIC DNA]</scope>
    <source>
        <strain evidence="3">Gh-67</strain>
    </source>
</reference>
<gene>
    <name evidence="2" type="ORF">SAMN05192573_11331</name>
</gene>
<dbReference type="EMBL" id="FNCG01000013">
    <property type="protein sequence ID" value="SDH84399.1"/>
    <property type="molecule type" value="Genomic_DNA"/>
</dbReference>
<dbReference type="InterPro" id="IPR045921">
    <property type="entry name" value="DUF6340"/>
</dbReference>
<protein>
    <submittedName>
        <fullName evidence="2">Uncharacterized protein</fullName>
    </submittedName>
</protein>
<name>A0A1G8FQL6_9SPHI</name>
<dbReference type="Gene3D" id="1.25.40.10">
    <property type="entry name" value="Tetratricopeptide repeat domain"/>
    <property type="match status" value="1"/>
</dbReference>